<accession>A0A9W9PJ69</accession>
<dbReference type="Proteomes" id="UP001150941">
    <property type="component" value="Unassembled WGS sequence"/>
</dbReference>
<sequence>MLSQQTETSSSKASEHIVMADEETDWDSNADPVRDLMLTALAQAVGEELSTISPDNSLYALGLDSLDKGFTMQTFHALSDSGALNGISN</sequence>
<dbReference type="InterPro" id="IPR036736">
    <property type="entry name" value="ACP-like_sf"/>
</dbReference>
<evidence type="ECO:0000256" key="1">
    <source>
        <dbReference type="SAM" id="MobiDB-lite"/>
    </source>
</evidence>
<dbReference type="SUPFAM" id="SSF47336">
    <property type="entry name" value="ACP-like"/>
    <property type="match status" value="1"/>
</dbReference>
<keyword evidence="3" id="KW-1185">Reference proteome</keyword>
<feature type="compositionally biased region" description="Polar residues" evidence="1">
    <location>
        <begin position="1"/>
        <end position="12"/>
    </location>
</feature>
<evidence type="ECO:0000313" key="3">
    <source>
        <dbReference type="Proteomes" id="UP001150941"/>
    </source>
</evidence>
<evidence type="ECO:0000313" key="2">
    <source>
        <dbReference type="EMBL" id="KAJ5247755.1"/>
    </source>
</evidence>
<reference evidence="2" key="1">
    <citation type="submission" date="2022-11" db="EMBL/GenBank/DDBJ databases">
        <authorList>
            <person name="Petersen C."/>
        </authorList>
    </citation>
    <scope>NUCLEOTIDE SEQUENCE</scope>
    <source>
        <strain evidence="2">IBT 19713</strain>
    </source>
</reference>
<protein>
    <recommendedName>
        <fullName evidence="4">Carrier domain-containing protein</fullName>
    </recommendedName>
</protein>
<dbReference type="GO" id="GO:0044550">
    <property type="term" value="P:secondary metabolite biosynthetic process"/>
    <property type="evidence" value="ECO:0007669"/>
    <property type="project" value="UniProtKB-ARBA"/>
</dbReference>
<dbReference type="RefSeq" id="XP_058335176.1">
    <property type="nucleotide sequence ID" value="XM_058472035.1"/>
</dbReference>
<reference evidence="2" key="2">
    <citation type="journal article" date="2023" name="IMA Fungus">
        <title>Comparative genomic study of the Penicillium genus elucidates a diverse pangenome and 15 lateral gene transfer events.</title>
        <authorList>
            <person name="Petersen C."/>
            <person name="Sorensen T."/>
            <person name="Nielsen M.R."/>
            <person name="Sondergaard T.E."/>
            <person name="Sorensen J.L."/>
            <person name="Fitzpatrick D.A."/>
            <person name="Frisvad J.C."/>
            <person name="Nielsen K.L."/>
        </authorList>
    </citation>
    <scope>NUCLEOTIDE SEQUENCE</scope>
    <source>
        <strain evidence="2">IBT 19713</strain>
    </source>
</reference>
<feature type="region of interest" description="Disordered" evidence="1">
    <location>
        <begin position="1"/>
        <end position="29"/>
    </location>
</feature>
<name>A0A9W9PJ69_9EURO</name>
<dbReference type="AlphaFoldDB" id="A0A9W9PJ69"/>
<dbReference type="GeneID" id="83199338"/>
<dbReference type="EMBL" id="JAPQKS010000002">
    <property type="protein sequence ID" value="KAJ5247755.1"/>
    <property type="molecule type" value="Genomic_DNA"/>
</dbReference>
<comment type="caution">
    <text evidence="2">The sequence shown here is derived from an EMBL/GenBank/DDBJ whole genome shotgun (WGS) entry which is preliminary data.</text>
</comment>
<organism evidence="2 3">
    <name type="scientific">Penicillium chermesinum</name>
    <dbReference type="NCBI Taxonomy" id="63820"/>
    <lineage>
        <taxon>Eukaryota</taxon>
        <taxon>Fungi</taxon>
        <taxon>Dikarya</taxon>
        <taxon>Ascomycota</taxon>
        <taxon>Pezizomycotina</taxon>
        <taxon>Eurotiomycetes</taxon>
        <taxon>Eurotiomycetidae</taxon>
        <taxon>Eurotiales</taxon>
        <taxon>Aspergillaceae</taxon>
        <taxon>Penicillium</taxon>
    </lineage>
</organism>
<proteinExistence type="predicted"/>
<evidence type="ECO:0008006" key="4">
    <source>
        <dbReference type="Google" id="ProtNLM"/>
    </source>
</evidence>
<gene>
    <name evidence="2" type="ORF">N7468_002738</name>
</gene>